<protein>
    <submittedName>
        <fullName evidence="2">Uncharacterized protein</fullName>
    </submittedName>
</protein>
<dbReference type="STRING" id="755732.Fluta_0190"/>
<feature type="transmembrane region" description="Helical" evidence="1">
    <location>
        <begin position="91"/>
        <end position="110"/>
    </location>
</feature>
<keyword evidence="1" id="KW-1133">Transmembrane helix</keyword>
<dbReference type="AlphaFoldDB" id="F2IBX1"/>
<evidence type="ECO:0000256" key="1">
    <source>
        <dbReference type="SAM" id="Phobius"/>
    </source>
</evidence>
<organism evidence="2 3">
    <name type="scientific">Fluviicola taffensis (strain DSM 16823 / NCIMB 13979 / RW262)</name>
    <dbReference type="NCBI Taxonomy" id="755732"/>
    <lineage>
        <taxon>Bacteria</taxon>
        <taxon>Pseudomonadati</taxon>
        <taxon>Bacteroidota</taxon>
        <taxon>Flavobacteriia</taxon>
        <taxon>Flavobacteriales</taxon>
        <taxon>Crocinitomicaceae</taxon>
        <taxon>Fluviicola</taxon>
    </lineage>
</organism>
<keyword evidence="1" id="KW-0472">Membrane</keyword>
<dbReference type="KEGG" id="fte:Fluta_0190"/>
<gene>
    <name evidence="2" type="ordered locus">Fluta_0190</name>
</gene>
<reference evidence="3" key="2">
    <citation type="submission" date="2011-02" db="EMBL/GenBank/DDBJ databases">
        <title>The complete genome of Fluviicola taffensis DSM 16823.</title>
        <authorList>
            <consortium name="US DOE Joint Genome Institute (JGI-PGF)"/>
            <person name="Lucas S."/>
            <person name="Copeland A."/>
            <person name="Lapidus A."/>
            <person name="Bruce D."/>
            <person name="Goodwin L."/>
            <person name="Pitluck S."/>
            <person name="Kyrpides N."/>
            <person name="Mavromatis K."/>
            <person name="Ivanova N."/>
            <person name="Mikhailova N."/>
            <person name="Pagani I."/>
            <person name="Chertkov O."/>
            <person name="Detter J.C."/>
            <person name="Han C."/>
            <person name="Tapia R."/>
            <person name="Land M."/>
            <person name="Hauser L."/>
            <person name="Markowitz V."/>
            <person name="Cheng J.-F."/>
            <person name="Hugenholtz P."/>
            <person name="Woyke T."/>
            <person name="Wu D."/>
            <person name="Tindall B."/>
            <person name="Pomrenke H.G."/>
            <person name="Brambilla E."/>
            <person name="Klenk H.-P."/>
            <person name="Eisen J.A."/>
        </authorList>
    </citation>
    <scope>NUCLEOTIDE SEQUENCE [LARGE SCALE GENOMIC DNA]</scope>
    <source>
        <strain evidence="3">DSM 16823 / RW262 / RW262</strain>
    </source>
</reference>
<proteinExistence type="predicted"/>
<dbReference type="HOGENOM" id="CLU_1903600_0_0_10"/>
<name>F2IBX1_FLUTR</name>
<accession>F2IBX1</accession>
<feature type="transmembrane region" description="Helical" evidence="1">
    <location>
        <begin position="30"/>
        <end position="50"/>
    </location>
</feature>
<reference evidence="2 3" key="1">
    <citation type="journal article" date="2011" name="Stand. Genomic Sci.">
        <title>Complete genome sequence of the gliding freshwater bacterium Fluviicola taffensis type strain (RW262).</title>
        <authorList>
            <person name="Woyke T."/>
            <person name="Chertkov O."/>
            <person name="Lapidus A."/>
            <person name="Nolan M."/>
            <person name="Lucas S."/>
            <person name="Del Rio T.G."/>
            <person name="Tice H."/>
            <person name="Cheng J.F."/>
            <person name="Tapia R."/>
            <person name="Han C."/>
            <person name="Goodwin L."/>
            <person name="Pitluck S."/>
            <person name="Liolios K."/>
            <person name="Pagani I."/>
            <person name="Ivanova N."/>
            <person name="Huntemann M."/>
            <person name="Mavromatis K."/>
            <person name="Mikhailova N."/>
            <person name="Pati A."/>
            <person name="Chen A."/>
            <person name="Palaniappan K."/>
            <person name="Land M."/>
            <person name="Hauser L."/>
            <person name="Brambilla E.M."/>
            <person name="Rohde M."/>
            <person name="Mwirichia R."/>
            <person name="Sikorski J."/>
            <person name="Tindall B.J."/>
            <person name="Goker M."/>
            <person name="Bristow J."/>
            <person name="Eisen J.A."/>
            <person name="Markowitz V."/>
            <person name="Hugenholtz P."/>
            <person name="Klenk H.P."/>
            <person name="Kyrpides N.C."/>
        </authorList>
    </citation>
    <scope>NUCLEOTIDE SEQUENCE [LARGE SCALE GENOMIC DNA]</scope>
    <source>
        <strain evidence="3">DSM 16823 / RW262 / RW262</strain>
    </source>
</reference>
<dbReference type="EMBL" id="CP002542">
    <property type="protein sequence ID" value="AEA42199.1"/>
    <property type="molecule type" value="Genomic_DNA"/>
</dbReference>
<evidence type="ECO:0000313" key="2">
    <source>
        <dbReference type="EMBL" id="AEA42199.1"/>
    </source>
</evidence>
<sequence length="133" mass="14999">MVSYVRYPDSFWNAPDFYGQNEWGVKTEEAGWISLLFFSFFGITFTLGLIKIKRVTNKVLSIIGLSLTALFLLWDLVMLSASENLSFDEVGIGFFFFVPVITAFSIVGIVQSTRYKRQGASTKQIRGSDLLDS</sequence>
<keyword evidence="1" id="KW-0812">Transmembrane</keyword>
<keyword evidence="3" id="KW-1185">Reference proteome</keyword>
<dbReference type="Proteomes" id="UP000007463">
    <property type="component" value="Chromosome"/>
</dbReference>
<feature type="transmembrane region" description="Helical" evidence="1">
    <location>
        <begin position="59"/>
        <end position="79"/>
    </location>
</feature>
<evidence type="ECO:0000313" key="3">
    <source>
        <dbReference type="Proteomes" id="UP000007463"/>
    </source>
</evidence>